<organism evidence="2 3">
    <name type="scientific">Nepenthes gracilis</name>
    <name type="common">Slender pitcher plant</name>
    <dbReference type="NCBI Taxonomy" id="150966"/>
    <lineage>
        <taxon>Eukaryota</taxon>
        <taxon>Viridiplantae</taxon>
        <taxon>Streptophyta</taxon>
        <taxon>Embryophyta</taxon>
        <taxon>Tracheophyta</taxon>
        <taxon>Spermatophyta</taxon>
        <taxon>Magnoliopsida</taxon>
        <taxon>eudicotyledons</taxon>
        <taxon>Gunneridae</taxon>
        <taxon>Pentapetalae</taxon>
        <taxon>Caryophyllales</taxon>
        <taxon>Nepenthaceae</taxon>
        <taxon>Nepenthes</taxon>
    </lineage>
</organism>
<dbReference type="Proteomes" id="UP001279734">
    <property type="component" value="Unassembled WGS sequence"/>
</dbReference>
<dbReference type="PANTHER" id="PTHR34188:SF5">
    <property type="entry name" value="OS05G0131900 PROTEIN"/>
    <property type="match status" value="1"/>
</dbReference>
<reference evidence="2" key="1">
    <citation type="submission" date="2023-05" db="EMBL/GenBank/DDBJ databases">
        <title>Nepenthes gracilis genome sequencing.</title>
        <authorList>
            <person name="Fukushima K."/>
        </authorList>
    </citation>
    <scope>NUCLEOTIDE SEQUENCE</scope>
    <source>
        <strain evidence="2">SING2019-196</strain>
    </source>
</reference>
<dbReference type="AlphaFoldDB" id="A0AAD3SXA8"/>
<gene>
    <name evidence="2" type="ORF">Nepgr_020068</name>
</gene>
<evidence type="ECO:0000313" key="3">
    <source>
        <dbReference type="Proteomes" id="UP001279734"/>
    </source>
</evidence>
<comment type="caution">
    <text evidence="2">The sequence shown here is derived from an EMBL/GenBank/DDBJ whole genome shotgun (WGS) entry which is preliminary data.</text>
</comment>
<protein>
    <submittedName>
        <fullName evidence="2">Uncharacterized protein</fullName>
    </submittedName>
</protein>
<feature type="compositionally biased region" description="Basic residues" evidence="1">
    <location>
        <begin position="94"/>
        <end position="109"/>
    </location>
</feature>
<evidence type="ECO:0000256" key="1">
    <source>
        <dbReference type="SAM" id="MobiDB-lite"/>
    </source>
</evidence>
<evidence type="ECO:0000313" key="2">
    <source>
        <dbReference type="EMBL" id="GMH18227.1"/>
    </source>
</evidence>
<sequence>MEEFASKCGDFDTDIESGEATNGSGTSKEIVSSDEETRPLFLEASYVLGDCDESLKCEAGVTSSIGSSCSDGSLETVMVDNKIGGENNADLLGKKKGKPKAKSAKRPPKPPRPPRGLSLDSADQKLIRELAEVAKMKRARIERMKALKKMKDAKGASSKNQLLATLFTVFVCLVLLFQGISSRISSAASTQGSLMSSGRKRDTMISTYSLGNSSPSNTHGHLSDSPRYMPSLQEA</sequence>
<feature type="compositionally biased region" description="Polar residues" evidence="1">
    <location>
        <begin position="205"/>
        <end position="220"/>
    </location>
</feature>
<feature type="region of interest" description="Disordered" evidence="1">
    <location>
        <begin position="205"/>
        <end position="235"/>
    </location>
</feature>
<keyword evidence="3" id="KW-1185">Reference proteome</keyword>
<dbReference type="PANTHER" id="PTHR34188">
    <property type="entry name" value="OS01G0299500 PROTEIN"/>
    <property type="match status" value="1"/>
</dbReference>
<dbReference type="EMBL" id="BSYO01000019">
    <property type="protein sequence ID" value="GMH18227.1"/>
    <property type="molecule type" value="Genomic_DNA"/>
</dbReference>
<accession>A0AAD3SXA8</accession>
<proteinExistence type="predicted"/>
<feature type="region of interest" description="Disordered" evidence="1">
    <location>
        <begin position="85"/>
        <end position="121"/>
    </location>
</feature>
<feature type="compositionally biased region" description="Polar residues" evidence="1">
    <location>
        <begin position="19"/>
        <end position="30"/>
    </location>
</feature>
<name>A0AAD3SXA8_NEPGR</name>
<feature type="region of interest" description="Disordered" evidence="1">
    <location>
        <begin position="1"/>
        <end position="36"/>
    </location>
</feature>